<sequence length="162" mass="18834">MKYTVAMCLLGAVASTQIDSTNQEKLFNLMQLQDGPCPEPLEITEDELHYQLGEFSRTFEMQYWDNAMKIKKELGEKGLNPRFAVTTKELYDKSFSFPKVRNYDYAVENMNELEHYEDNLNGNIGNNYHLQKFLEVAKKVRANLNDKYDIGFIDPGVEGDWQ</sequence>
<protein>
    <submittedName>
        <fullName evidence="1">Uncharacterized protein</fullName>
    </submittedName>
</protein>
<dbReference type="EMBL" id="HBIA01007324">
    <property type="protein sequence ID" value="CAE0232000.1"/>
    <property type="molecule type" value="Transcribed_RNA"/>
</dbReference>
<name>A0A7S3CM14_9SPIT</name>
<organism evidence="1">
    <name type="scientific">Strombidium rassoulzadegani</name>
    <dbReference type="NCBI Taxonomy" id="1082188"/>
    <lineage>
        <taxon>Eukaryota</taxon>
        <taxon>Sar</taxon>
        <taxon>Alveolata</taxon>
        <taxon>Ciliophora</taxon>
        <taxon>Intramacronucleata</taxon>
        <taxon>Spirotrichea</taxon>
        <taxon>Oligotrichia</taxon>
        <taxon>Strombidiidae</taxon>
        <taxon>Strombidium</taxon>
    </lineage>
</organism>
<reference evidence="1" key="1">
    <citation type="submission" date="2021-01" db="EMBL/GenBank/DDBJ databases">
        <authorList>
            <person name="Corre E."/>
            <person name="Pelletier E."/>
            <person name="Niang G."/>
            <person name="Scheremetjew M."/>
            <person name="Finn R."/>
            <person name="Kale V."/>
            <person name="Holt S."/>
            <person name="Cochrane G."/>
            <person name="Meng A."/>
            <person name="Brown T."/>
            <person name="Cohen L."/>
        </authorList>
    </citation>
    <scope>NUCLEOTIDE SEQUENCE</scope>
    <source>
        <strain evidence="1">Ras09</strain>
    </source>
</reference>
<accession>A0A7S3CM14</accession>
<evidence type="ECO:0000313" key="1">
    <source>
        <dbReference type="EMBL" id="CAE0232000.1"/>
    </source>
</evidence>
<proteinExistence type="predicted"/>
<dbReference type="AlphaFoldDB" id="A0A7S3CM14"/>
<gene>
    <name evidence="1" type="ORF">SRAS04492_LOCUS3798</name>
</gene>